<dbReference type="SMART" id="SM00849">
    <property type="entry name" value="Lactamase_B"/>
    <property type="match status" value="1"/>
</dbReference>
<dbReference type="HAMAP" id="MF_01374">
    <property type="entry name" value="Glyoxalase_2"/>
    <property type="match status" value="1"/>
</dbReference>
<dbReference type="PIRSF" id="PIRSF005457">
    <property type="entry name" value="Glx"/>
    <property type="match status" value="1"/>
</dbReference>
<feature type="binding site" evidence="7">
    <location>
        <position position="65"/>
    </location>
    <ligand>
        <name>Zn(2+)</name>
        <dbReference type="ChEBI" id="CHEBI:29105"/>
        <label>2</label>
    </ligand>
</feature>
<dbReference type="CDD" id="cd07723">
    <property type="entry name" value="hydroxyacylglutathione_hydrolase_MBL-fold"/>
    <property type="match status" value="1"/>
</dbReference>
<dbReference type="InterPro" id="IPR035680">
    <property type="entry name" value="Clx_II_MBL"/>
</dbReference>
<feature type="binding site" evidence="7">
    <location>
        <position position="136"/>
    </location>
    <ligand>
        <name>Zn(2+)</name>
        <dbReference type="ChEBI" id="CHEBI:29105"/>
        <label>1</label>
    </ligand>
</feature>
<protein>
    <recommendedName>
        <fullName evidence="7">Hydroxyacylglutathione hydrolase</fullName>
        <ecNumber evidence="7">3.1.2.6</ecNumber>
    </recommendedName>
    <alternativeName>
        <fullName evidence="7">Glyoxalase II</fullName>
        <shortName evidence="7">Glx II</shortName>
    </alternativeName>
</protein>
<dbReference type="Pfam" id="PF00753">
    <property type="entry name" value="Lactamase_B"/>
    <property type="match status" value="1"/>
</dbReference>
<sequence length="246" mass="25900">MAVEQAIELVAVPALSDNYVWLMHDAASGETVAVDPGEAAPVLKAAEDRGWTITQVWNTHWHPDHVGGNAEIKAATGATITGPAEEGRIPTLDRIIGEGDGVRIGVHEGTAIAVGAHTSGHIAIHLPGEAIVFTGDTLFAMGCGRLFEGTPADMFAAMRKLEALPGETRVCCGHEYTVSNGRYAVVAEPNNDEAKAALAQAERLRAEGKPTLPSTIAAERATNPFMRAATSEELGERRAAKDSFKG</sequence>
<dbReference type="NCBIfam" id="TIGR03413">
    <property type="entry name" value="GSH_gloB"/>
    <property type="match status" value="1"/>
</dbReference>
<gene>
    <name evidence="7 9" type="primary">gloB</name>
    <name evidence="9" type="ORF">PBT88_00230</name>
</gene>
<dbReference type="InterPro" id="IPR017782">
    <property type="entry name" value="Hydroxyacylglutathione_Hdrlase"/>
</dbReference>
<name>A0ABY7NP77_9SPHN</name>
<dbReference type="RefSeq" id="WP_270077262.1">
    <property type="nucleotide sequence ID" value="NZ_CP115174.1"/>
</dbReference>
<organism evidence="9 10">
    <name type="scientific">Sphingomonas abietis</name>
    <dbReference type="NCBI Taxonomy" id="3012344"/>
    <lineage>
        <taxon>Bacteria</taxon>
        <taxon>Pseudomonadati</taxon>
        <taxon>Pseudomonadota</taxon>
        <taxon>Alphaproteobacteria</taxon>
        <taxon>Sphingomonadales</taxon>
        <taxon>Sphingomonadaceae</taxon>
        <taxon>Sphingomonas</taxon>
    </lineage>
</organism>
<feature type="binding site" evidence="7">
    <location>
        <position position="60"/>
    </location>
    <ligand>
        <name>Zn(2+)</name>
        <dbReference type="ChEBI" id="CHEBI:29105"/>
        <label>1</label>
    </ligand>
</feature>
<accession>A0ABY7NP77</accession>
<evidence type="ECO:0000256" key="3">
    <source>
        <dbReference type="ARBA" id="ARBA00006759"/>
    </source>
</evidence>
<feature type="binding site" evidence="7">
    <location>
        <position position="174"/>
    </location>
    <ligand>
        <name>Zn(2+)</name>
        <dbReference type="ChEBI" id="CHEBI:29105"/>
        <label>2</label>
    </ligand>
</feature>
<dbReference type="InterPro" id="IPR036866">
    <property type="entry name" value="RibonucZ/Hydroxyglut_hydro"/>
</dbReference>
<reference evidence="9 10" key="1">
    <citation type="submission" date="2022-12" db="EMBL/GenBank/DDBJ databases">
        <title>Sphingomonas abieness sp. nov., an endophytic bacterium isolated from Abies koreana.</title>
        <authorList>
            <person name="Jiang L."/>
            <person name="Lee J."/>
        </authorList>
    </citation>
    <scope>NUCLEOTIDE SEQUENCE [LARGE SCALE GENOMIC DNA]</scope>
    <source>
        <strain evidence="10">PAMB 00755</strain>
    </source>
</reference>
<keyword evidence="4 7" id="KW-0479">Metal-binding</keyword>
<dbReference type="PANTHER" id="PTHR43705:SF1">
    <property type="entry name" value="HYDROXYACYLGLUTATHIONE HYDROLASE GLOB"/>
    <property type="match status" value="1"/>
</dbReference>
<evidence type="ECO:0000256" key="1">
    <source>
        <dbReference type="ARBA" id="ARBA00001623"/>
    </source>
</evidence>
<keyword evidence="5 7" id="KW-0378">Hydrolase</keyword>
<dbReference type="EC" id="3.1.2.6" evidence="7"/>
<evidence type="ECO:0000256" key="4">
    <source>
        <dbReference type="ARBA" id="ARBA00022723"/>
    </source>
</evidence>
<evidence type="ECO:0000259" key="8">
    <source>
        <dbReference type="SMART" id="SM00849"/>
    </source>
</evidence>
<evidence type="ECO:0000256" key="6">
    <source>
        <dbReference type="ARBA" id="ARBA00022833"/>
    </source>
</evidence>
<comment type="function">
    <text evidence="7">Thiolesterase that catalyzes the hydrolysis of S-D-lactoyl-glutathione to form glutathione and D-lactic acid.</text>
</comment>
<evidence type="ECO:0000256" key="5">
    <source>
        <dbReference type="ARBA" id="ARBA00022801"/>
    </source>
</evidence>
<dbReference type="GO" id="GO:0004416">
    <property type="term" value="F:hydroxyacylglutathione hydrolase activity"/>
    <property type="evidence" value="ECO:0007669"/>
    <property type="project" value="UniProtKB-EC"/>
</dbReference>
<dbReference type="InterPro" id="IPR032282">
    <property type="entry name" value="HAGH_C"/>
</dbReference>
<keyword evidence="6 7" id="KW-0862">Zinc</keyword>
<feature type="binding site" evidence="7">
    <location>
        <position position="117"/>
    </location>
    <ligand>
        <name>Zn(2+)</name>
        <dbReference type="ChEBI" id="CHEBI:29105"/>
        <label>1</label>
    </ligand>
</feature>
<dbReference type="EMBL" id="CP115174">
    <property type="protein sequence ID" value="WBO22620.1"/>
    <property type="molecule type" value="Genomic_DNA"/>
</dbReference>
<proteinExistence type="inferred from homology"/>
<comment type="similarity">
    <text evidence="3 7">Belongs to the metallo-beta-lactamase superfamily. Glyoxalase II family.</text>
</comment>
<evidence type="ECO:0000256" key="7">
    <source>
        <dbReference type="HAMAP-Rule" id="MF_01374"/>
    </source>
</evidence>
<feature type="binding site" evidence="7">
    <location>
        <position position="136"/>
    </location>
    <ligand>
        <name>Zn(2+)</name>
        <dbReference type="ChEBI" id="CHEBI:29105"/>
        <label>2</label>
    </ligand>
</feature>
<feature type="domain" description="Metallo-beta-lactamase" evidence="8">
    <location>
        <begin position="17"/>
        <end position="174"/>
    </location>
</feature>
<dbReference type="Pfam" id="PF16123">
    <property type="entry name" value="HAGH_C"/>
    <property type="match status" value="1"/>
</dbReference>
<dbReference type="InterPro" id="IPR050110">
    <property type="entry name" value="Glyoxalase_II_hydrolase"/>
</dbReference>
<comment type="cofactor">
    <cofactor evidence="7">
        <name>Zn(2+)</name>
        <dbReference type="ChEBI" id="CHEBI:29105"/>
    </cofactor>
    <text evidence="7">Binds 2 Zn(2+) ions per subunit.</text>
</comment>
<comment type="catalytic activity">
    <reaction evidence="1 7">
        <text>an S-(2-hydroxyacyl)glutathione + H2O = a 2-hydroxy carboxylate + glutathione + H(+)</text>
        <dbReference type="Rhea" id="RHEA:21864"/>
        <dbReference type="ChEBI" id="CHEBI:15377"/>
        <dbReference type="ChEBI" id="CHEBI:15378"/>
        <dbReference type="ChEBI" id="CHEBI:57925"/>
        <dbReference type="ChEBI" id="CHEBI:58896"/>
        <dbReference type="ChEBI" id="CHEBI:71261"/>
        <dbReference type="EC" id="3.1.2.6"/>
    </reaction>
</comment>
<feature type="binding site" evidence="7">
    <location>
        <position position="64"/>
    </location>
    <ligand>
        <name>Zn(2+)</name>
        <dbReference type="ChEBI" id="CHEBI:29105"/>
        <label>2</label>
    </ligand>
</feature>
<evidence type="ECO:0000256" key="2">
    <source>
        <dbReference type="ARBA" id="ARBA00004963"/>
    </source>
</evidence>
<dbReference type="SUPFAM" id="SSF56281">
    <property type="entry name" value="Metallo-hydrolase/oxidoreductase"/>
    <property type="match status" value="1"/>
</dbReference>
<evidence type="ECO:0000313" key="10">
    <source>
        <dbReference type="Proteomes" id="UP001210865"/>
    </source>
</evidence>
<dbReference type="Gene3D" id="3.60.15.10">
    <property type="entry name" value="Ribonuclease Z/Hydroxyacylglutathione hydrolase-like"/>
    <property type="match status" value="1"/>
</dbReference>
<evidence type="ECO:0000313" key="9">
    <source>
        <dbReference type="EMBL" id="WBO22620.1"/>
    </source>
</evidence>
<comment type="subunit">
    <text evidence="7">Monomer.</text>
</comment>
<dbReference type="Proteomes" id="UP001210865">
    <property type="component" value="Chromosome"/>
</dbReference>
<dbReference type="InterPro" id="IPR001279">
    <property type="entry name" value="Metallo-B-lactamas"/>
</dbReference>
<dbReference type="PANTHER" id="PTHR43705">
    <property type="entry name" value="HYDROXYACYLGLUTATHIONE HYDROLASE"/>
    <property type="match status" value="1"/>
</dbReference>
<comment type="pathway">
    <text evidence="2 7">Secondary metabolite metabolism; methylglyoxal degradation; (R)-lactate from methylglyoxal: step 2/2.</text>
</comment>
<keyword evidence="10" id="KW-1185">Reference proteome</keyword>
<feature type="binding site" evidence="7">
    <location>
        <position position="62"/>
    </location>
    <ligand>
        <name>Zn(2+)</name>
        <dbReference type="ChEBI" id="CHEBI:29105"/>
        <label>1</label>
    </ligand>
</feature>